<dbReference type="EMBL" id="FOKC01000001">
    <property type="protein sequence ID" value="SFA86805.1"/>
    <property type="molecule type" value="Genomic_DNA"/>
</dbReference>
<accession>A0A1I0WDH4</accession>
<organism evidence="3 4">
    <name type="scientific">Nocardioides alpinus</name>
    <dbReference type="NCBI Taxonomy" id="748909"/>
    <lineage>
        <taxon>Bacteria</taxon>
        <taxon>Bacillati</taxon>
        <taxon>Actinomycetota</taxon>
        <taxon>Actinomycetes</taxon>
        <taxon>Propionibacteriales</taxon>
        <taxon>Nocardioidaceae</taxon>
        <taxon>Nocardioides</taxon>
    </lineage>
</organism>
<dbReference type="EMBL" id="PJBV01000035">
    <property type="protein sequence ID" value="PKH37861.1"/>
    <property type="molecule type" value="Genomic_DNA"/>
</dbReference>
<dbReference type="Proteomes" id="UP000199113">
    <property type="component" value="Unassembled WGS sequence"/>
</dbReference>
<evidence type="ECO:0000313" key="2">
    <source>
        <dbReference type="EMBL" id="PKH37861.1"/>
    </source>
</evidence>
<dbReference type="Proteomes" id="UP000233565">
    <property type="component" value="Unassembled WGS sequence"/>
</dbReference>
<name>A0A1I0WDH4_9ACTN</name>
<evidence type="ECO:0000313" key="3">
    <source>
        <dbReference type="EMBL" id="SFA86805.1"/>
    </source>
</evidence>
<feature type="region of interest" description="Disordered" evidence="1">
    <location>
        <begin position="587"/>
        <end position="622"/>
    </location>
</feature>
<evidence type="ECO:0000313" key="5">
    <source>
        <dbReference type="Proteomes" id="UP000233565"/>
    </source>
</evidence>
<dbReference type="STRING" id="748909.SAMN05192575_101927"/>
<keyword evidence="5" id="KW-1185">Reference proteome</keyword>
<dbReference type="OrthoDB" id="3837969at2"/>
<gene>
    <name evidence="2" type="ORF">CXG46_20965</name>
    <name evidence="3" type="ORF">SAMN05192575_101927</name>
</gene>
<dbReference type="AlphaFoldDB" id="A0A1I0WDH4"/>
<evidence type="ECO:0000313" key="4">
    <source>
        <dbReference type="Proteomes" id="UP000199113"/>
    </source>
</evidence>
<feature type="region of interest" description="Disordered" evidence="1">
    <location>
        <begin position="79"/>
        <end position="99"/>
    </location>
</feature>
<reference evidence="2 5" key="2">
    <citation type="submission" date="2017-12" db="EMBL/GenBank/DDBJ databases">
        <title>Pharmacopeia of the Arctic Ocean.</title>
        <authorList>
            <person name="Collins E."/>
            <person name="Ducluzeau A.-L."/>
        </authorList>
    </citation>
    <scope>NUCLEOTIDE SEQUENCE [LARGE SCALE GENOMIC DNA]</scope>
    <source>
        <strain evidence="2 5">DSM 23325</strain>
    </source>
</reference>
<sequence>MSHVLGWEGEPQVAPILMADWSENKRRQTRQRLNVQGRDDGSDHRGFIDHQLVEGAVDLVRGSAVLPKLGYWHTLERKGPGGRPAVYASRSDSDNGRVGVAGDVEPDSGFDNRDQLILVCTYVLQMLGEAPQLASVTDLVQHRLAPVSKRLLGIPTQGKGASDVAVMHRVRRAWKRFTAVCDPFPTLAGGTRMRRSEVDALQQRLDPDASEVKMARLRWVMNRLLEATVQLLDEETRAAWTGHISLDATPIEVWGKRGNPTNDKKVKPTDSMSPEWYAGWYNRHDDTQVWAYAMHLAVATPDPYNPGPFPVLAVAASMDTPNKRSGENATAICRSIVERGHPAGDMVTDRGYFGQCLAEDFNRPIEALGYRLIGDYKKDQLGVMATVRGSILVEGNFYSPNMPQHLIDAKKTFNQDNDWKSYQKRIRQRSFFLAKRHDKNRYACPALGTRATVSCPVRPDGPLRIGPAPASKEYVVAHDAPEHRGDLCSQGTVKIESKDVGPYEKLVQDLQHGSQEWDDRYRPARSMVEGYNGYTKDGKHEQLAMKENRRVRGFAANALVAVVGLVATNVRKIRSFYKAGMPLPSEPKTKPVKGEFTGPPSWISWRSKRPDWETGGSPPLAA</sequence>
<proteinExistence type="predicted"/>
<protein>
    <submittedName>
        <fullName evidence="3">Uncharacterized protein</fullName>
    </submittedName>
</protein>
<dbReference type="RefSeq" id="WP_091194840.1">
    <property type="nucleotide sequence ID" value="NZ_FOKC01000001.1"/>
</dbReference>
<reference evidence="3" key="1">
    <citation type="submission" date="2016-10" db="EMBL/GenBank/DDBJ databases">
        <authorList>
            <person name="de Groot N.N."/>
        </authorList>
    </citation>
    <scope>NUCLEOTIDE SEQUENCE [LARGE SCALE GENOMIC DNA]</scope>
    <source>
        <strain evidence="3">CGMCC 1.10697</strain>
    </source>
</reference>
<evidence type="ECO:0000256" key="1">
    <source>
        <dbReference type="SAM" id="MobiDB-lite"/>
    </source>
</evidence>